<sequence>MSYYLSRSIVRRATRVPHRTFITVRFGDPSAGNKSRWLLVLSGFAGGAVITVSGGYALYRWSGLGYIVDKIRHVTRNSEQPTDSQNGTVAQLFFGLRMLAKTYVAEIPGACFLVDKVFDHVENVVDSHQEKARAVLEAAMRDIQDAVKARGEDTTKAAWDVLIILRDKLSQIQAIAPAINQIKIGALFDNFRGFYEHASQRVPAVRDSLLSLLSASQKKLEEVRERT</sequence>
<dbReference type="InParanoid" id="K5WJD5"/>
<dbReference type="KEGG" id="abp:AGABI1DRAFT94939"/>
<dbReference type="GeneID" id="18832595"/>
<gene>
    <name evidence="2" type="ORF">AGABI1DRAFT_94939</name>
</gene>
<organism evidence="2 3">
    <name type="scientific">Agaricus bisporus var. burnettii (strain JB137-S8 / ATCC MYA-4627 / FGSC 10392)</name>
    <name type="common">White button mushroom</name>
    <dbReference type="NCBI Taxonomy" id="597362"/>
    <lineage>
        <taxon>Eukaryota</taxon>
        <taxon>Fungi</taxon>
        <taxon>Dikarya</taxon>
        <taxon>Basidiomycota</taxon>
        <taxon>Agaricomycotina</taxon>
        <taxon>Agaricomycetes</taxon>
        <taxon>Agaricomycetidae</taxon>
        <taxon>Agaricales</taxon>
        <taxon>Agaricineae</taxon>
        <taxon>Agaricaceae</taxon>
        <taxon>Agaricus</taxon>
    </lineage>
</organism>
<dbReference type="eggNOG" id="ENOG502RN5U">
    <property type="taxonomic scope" value="Eukaryota"/>
</dbReference>
<dbReference type="STRING" id="597362.K5WJD5"/>
<reference evidence="3" key="1">
    <citation type="journal article" date="2012" name="Proc. Natl. Acad. Sci. U.S.A.">
        <title>Genome sequence of the button mushroom Agaricus bisporus reveals mechanisms governing adaptation to a humic-rich ecological niche.</title>
        <authorList>
            <person name="Morin E."/>
            <person name="Kohler A."/>
            <person name="Baker A.R."/>
            <person name="Foulongne-Oriol M."/>
            <person name="Lombard V."/>
            <person name="Nagy L.G."/>
            <person name="Ohm R.A."/>
            <person name="Patyshakuliyeva A."/>
            <person name="Brun A."/>
            <person name="Aerts A.L."/>
            <person name="Bailey A.M."/>
            <person name="Billette C."/>
            <person name="Coutinho P.M."/>
            <person name="Deakin G."/>
            <person name="Doddapaneni H."/>
            <person name="Floudas D."/>
            <person name="Grimwood J."/>
            <person name="Hilden K."/>
            <person name="Kuees U."/>
            <person name="LaButti K.M."/>
            <person name="Lapidus A."/>
            <person name="Lindquist E.A."/>
            <person name="Lucas S.M."/>
            <person name="Murat C."/>
            <person name="Riley R.W."/>
            <person name="Salamov A.A."/>
            <person name="Schmutz J."/>
            <person name="Subramanian V."/>
            <person name="Woesten H.A.B."/>
            <person name="Xu J."/>
            <person name="Eastwood D.C."/>
            <person name="Foster G.D."/>
            <person name="Sonnenberg A.S."/>
            <person name="Cullen D."/>
            <person name="de Vries R.P."/>
            <person name="Lundell T."/>
            <person name="Hibbett D.S."/>
            <person name="Henrissat B."/>
            <person name="Burton K.S."/>
            <person name="Kerrigan R.W."/>
            <person name="Challen M.P."/>
            <person name="Grigoriev I.V."/>
            <person name="Martin F."/>
        </authorList>
    </citation>
    <scope>NUCLEOTIDE SEQUENCE [LARGE SCALE GENOMIC DNA]</scope>
    <source>
        <strain evidence="3">JB137-S8 / ATCC MYA-4627 / FGSC 10392</strain>
    </source>
</reference>
<proteinExistence type="predicted"/>
<protein>
    <submittedName>
        <fullName evidence="2">Uncharacterized protein</fullName>
    </submittedName>
</protein>
<feature type="transmembrane region" description="Helical" evidence="1">
    <location>
        <begin position="37"/>
        <end position="59"/>
    </location>
</feature>
<dbReference type="EMBL" id="JH971414">
    <property type="protein sequence ID" value="EKM75416.1"/>
    <property type="molecule type" value="Genomic_DNA"/>
</dbReference>
<evidence type="ECO:0000313" key="3">
    <source>
        <dbReference type="Proteomes" id="UP000008493"/>
    </source>
</evidence>
<keyword evidence="1" id="KW-0472">Membrane</keyword>
<dbReference type="Proteomes" id="UP000008493">
    <property type="component" value="Unassembled WGS sequence"/>
</dbReference>
<keyword evidence="1" id="KW-0812">Transmembrane</keyword>
<dbReference type="OrthoDB" id="3060772at2759"/>
<dbReference type="AlphaFoldDB" id="K5WJD5"/>
<evidence type="ECO:0000256" key="1">
    <source>
        <dbReference type="SAM" id="Phobius"/>
    </source>
</evidence>
<evidence type="ECO:0000313" key="2">
    <source>
        <dbReference type="EMBL" id="EKM75416.1"/>
    </source>
</evidence>
<keyword evidence="3" id="KW-1185">Reference proteome</keyword>
<keyword evidence="1" id="KW-1133">Transmembrane helix</keyword>
<dbReference type="HOGENOM" id="CLU_1219393_0_0_1"/>
<dbReference type="OMA" id="HRTFITV"/>
<name>K5WJD5_AGABU</name>
<accession>K5WJD5</accession>
<dbReference type="RefSeq" id="XP_007333988.1">
    <property type="nucleotide sequence ID" value="XM_007333926.1"/>
</dbReference>